<dbReference type="InterPro" id="IPR011112">
    <property type="entry name" value="Rho-like_N"/>
</dbReference>
<evidence type="ECO:0000259" key="1">
    <source>
        <dbReference type="Pfam" id="PF07498"/>
    </source>
</evidence>
<name>K9VPC6_9CYAN</name>
<reference evidence="2 3" key="1">
    <citation type="submission" date="2012-05" db="EMBL/GenBank/DDBJ databases">
        <title>Finished chromosome of genome of Oscillatoria sp. PCC 7112.</title>
        <authorList>
            <consortium name="US DOE Joint Genome Institute"/>
            <person name="Gugger M."/>
            <person name="Coursin T."/>
            <person name="Rippka R."/>
            <person name="Tandeau De Marsac N."/>
            <person name="Huntemann M."/>
            <person name="Wei C.-L."/>
            <person name="Han J."/>
            <person name="Detter J.C."/>
            <person name="Han C."/>
            <person name="Tapia R."/>
            <person name="Davenport K."/>
            <person name="Daligault H."/>
            <person name="Erkkila T."/>
            <person name="Gu W."/>
            <person name="Munk A.C.C."/>
            <person name="Teshima H."/>
            <person name="Xu Y."/>
            <person name="Chain P."/>
            <person name="Chen A."/>
            <person name="Krypides N."/>
            <person name="Mavromatis K."/>
            <person name="Markowitz V."/>
            <person name="Szeto E."/>
            <person name="Ivanova N."/>
            <person name="Mikhailova N."/>
            <person name="Ovchinnikova G."/>
            <person name="Pagani I."/>
            <person name="Pati A."/>
            <person name="Goodwin L."/>
            <person name="Peters L."/>
            <person name="Pitluck S."/>
            <person name="Woyke T."/>
            <person name="Kerfeld C."/>
        </authorList>
    </citation>
    <scope>NUCLEOTIDE SEQUENCE [LARGE SCALE GENOMIC DNA]</scope>
    <source>
        <strain evidence="2 3">PCC 7112</strain>
    </source>
</reference>
<evidence type="ECO:0000313" key="2">
    <source>
        <dbReference type="EMBL" id="AFZ09352.1"/>
    </source>
</evidence>
<dbReference type="AlphaFoldDB" id="K9VPC6"/>
<dbReference type="HOGENOM" id="CLU_078978_0_0_3"/>
<dbReference type="eggNOG" id="COG1475">
    <property type="taxonomic scope" value="Bacteria"/>
</dbReference>
<dbReference type="KEGG" id="oni:Osc7112_5090"/>
<sequence>MKISNIIGSLMHLYLDEIEPGEGTDAPEFLIKATANILKQKGGRNWLPVIVKETGEDKYQVISNSFVYAVAEEAGLERVWCIIADDSDDTITLTKILAGEDKPKINLSTASRDEIMAALQYLIEQPNSELKSVKLAVATNRIDEAPRQYWKNFEPITSLKCGITKGKKLDAIKSVFYLTPQSMPDTINDVTILRTMTTVELKAIAKKRGIAGITKMKKDALVEALS</sequence>
<protein>
    <recommendedName>
        <fullName evidence="1">Rho termination factor-like N-terminal domain-containing protein</fullName>
    </recommendedName>
</protein>
<evidence type="ECO:0000313" key="3">
    <source>
        <dbReference type="Proteomes" id="UP000010478"/>
    </source>
</evidence>
<dbReference type="GO" id="GO:0006353">
    <property type="term" value="P:DNA-templated transcription termination"/>
    <property type="evidence" value="ECO:0007669"/>
    <property type="project" value="InterPro"/>
</dbReference>
<dbReference type="RefSeq" id="WP_015178577.1">
    <property type="nucleotide sequence ID" value="NC_019729.1"/>
</dbReference>
<dbReference type="Gene3D" id="3.90.1530.10">
    <property type="entry name" value="Conserved hypothetical protein from pyrococcus furiosus pfu- 392566-001, ParB domain"/>
    <property type="match status" value="1"/>
</dbReference>
<feature type="domain" description="Rho termination factor-like N-terminal" evidence="1">
    <location>
        <begin position="193"/>
        <end position="225"/>
    </location>
</feature>
<dbReference type="Pfam" id="PF07498">
    <property type="entry name" value="Rho_N"/>
    <property type="match status" value="1"/>
</dbReference>
<dbReference type="Proteomes" id="UP000010478">
    <property type="component" value="Chromosome"/>
</dbReference>
<proteinExistence type="predicted"/>
<dbReference type="PATRIC" id="fig|179408.3.peg.6340"/>
<dbReference type="OrthoDB" id="482313at2"/>
<dbReference type="STRING" id="179408.Osc7112_5090"/>
<dbReference type="EMBL" id="CP003614">
    <property type="protein sequence ID" value="AFZ09352.1"/>
    <property type="molecule type" value="Genomic_DNA"/>
</dbReference>
<organism evidence="2 3">
    <name type="scientific">Phormidium nigroviride PCC 7112</name>
    <dbReference type="NCBI Taxonomy" id="179408"/>
    <lineage>
        <taxon>Bacteria</taxon>
        <taxon>Bacillati</taxon>
        <taxon>Cyanobacteriota</taxon>
        <taxon>Cyanophyceae</taxon>
        <taxon>Oscillatoriophycideae</taxon>
        <taxon>Oscillatoriales</taxon>
        <taxon>Oscillatoriaceae</taxon>
        <taxon>Phormidium</taxon>
    </lineage>
</organism>
<keyword evidence="3" id="KW-1185">Reference proteome</keyword>
<accession>K9VPC6</accession>
<gene>
    <name evidence="2" type="ORF">Osc7112_5090</name>
</gene>